<dbReference type="GO" id="GO:0051082">
    <property type="term" value="F:unfolded protein binding"/>
    <property type="evidence" value="ECO:0007669"/>
    <property type="project" value="InterPro"/>
</dbReference>
<dbReference type="SUPFAM" id="SSF49493">
    <property type="entry name" value="HSP40/DnaJ peptide-binding domain"/>
    <property type="match status" value="2"/>
</dbReference>
<evidence type="ECO:0000256" key="2">
    <source>
        <dbReference type="SAM" id="MobiDB-lite"/>
    </source>
</evidence>
<keyword evidence="1" id="KW-0143">Chaperone</keyword>
<dbReference type="Proteomes" id="UP000516437">
    <property type="component" value="Chromosome 3"/>
</dbReference>
<dbReference type="GO" id="GO:0005829">
    <property type="term" value="C:cytosol"/>
    <property type="evidence" value="ECO:0007669"/>
    <property type="project" value="TreeGrafter"/>
</dbReference>
<protein>
    <recommendedName>
        <fullName evidence="3">Chaperone DnaJ C-terminal domain-containing protein</fullName>
    </recommendedName>
</protein>
<feature type="compositionally biased region" description="Polar residues" evidence="2">
    <location>
        <begin position="40"/>
        <end position="55"/>
    </location>
</feature>
<dbReference type="GO" id="GO:0051087">
    <property type="term" value="F:protein-folding chaperone binding"/>
    <property type="evidence" value="ECO:0007669"/>
    <property type="project" value="TreeGrafter"/>
</dbReference>
<evidence type="ECO:0000259" key="3">
    <source>
        <dbReference type="Pfam" id="PF01556"/>
    </source>
</evidence>
<dbReference type="PANTHER" id="PTHR24078:SF574">
    <property type="entry name" value="CHAPERONE DNAJ C-TERMINAL DOMAIN-CONTAINING PROTEIN"/>
    <property type="match status" value="1"/>
</dbReference>
<dbReference type="InterPro" id="IPR008971">
    <property type="entry name" value="HSP40/DnaJ_pept-bd"/>
</dbReference>
<dbReference type="AlphaFoldDB" id="A0A6A1W855"/>
<dbReference type="CDD" id="cd10747">
    <property type="entry name" value="DnaJ_C"/>
    <property type="match status" value="1"/>
</dbReference>
<dbReference type="EMBL" id="RXIC02000021">
    <property type="protein sequence ID" value="KAB1221083.1"/>
    <property type="molecule type" value="Genomic_DNA"/>
</dbReference>
<evidence type="ECO:0000256" key="1">
    <source>
        <dbReference type="ARBA" id="ARBA00023186"/>
    </source>
</evidence>
<feature type="region of interest" description="Disordered" evidence="2">
    <location>
        <begin position="1"/>
        <end position="119"/>
    </location>
</feature>
<evidence type="ECO:0000313" key="4">
    <source>
        <dbReference type="EMBL" id="KAB1221083.1"/>
    </source>
</evidence>
<sequence length="301" mass="33063">MNKVESFRYDVDGNIEGHDPSSPKGFHRNRSMDNCFPSIPSLSKSGSRRSNTPTRSCRLFKSMGRKGVADALSSSPPSMGQQSTPDSTPTRPFLTKSASGSTRRSAGTSIMFSSSSGKLKPPPVEKKLECTLEEMCFGCRKKIMLTRDVVTNTGQIIKEDELLTIKVKPGWKKGTEITFEGMGNERPGTYPADIVFVVVEKRHSLFRREGDDLELAVDIPLVKALAGCTLSIPLLGGESIPLTIGDIIHPGYVKIIDGQGMPNSKEPRKRGNLKITFRVFFPAQLTDEQRSDVLSILHDTC</sequence>
<dbReference type="GO" id="GO:0006457">
    <property type="term" value="P:protein folding"/>
    <property type="evidence" value="ECO:0007669"/>
    <property type="project" value="InterPro"/>
</dbReference>
<gene>
    <name evidence="4" type="ORF">CJ030_MR3G018932</name>
</gene>
<dbReference type="InterPro" id="IPR051339">
    <property type="entry name" value="DnaJ_subfamily_B"/>
</dbReference>
<comment type="caution">
    <text evidence="4">The sequence shown here is derived from an EMBL/GenBank/DDBJ whole genome shotgun (WGS) entry which is preliminary data.</text>
</comment>
<feature type="compositionally biased region" description="Basic and acidic residues" evidence="2">
    <location>
        <begin position="1"/>
        <end position="21"/>
    </location>
</feature>
<dbReference type="FunFam" id="2.60.260.20:FF:000006">
    <property type="entry name" value="DnaJ subfamily B member 13"/>
    <property type="match status" value="1"/>
</dbReference>
<name>A0A6A1W855_9ROSI</name>
<dbReference type="Pfam" id="PF01556">
    <property type="entry name" value="DnaJ_C"/>
    <property type="match status" value="1"/>
</dbReference>
<dbReference type="FunFam" id="2.60.260.20:FF:000015">
    <property type="entry name" value="Heat shock protein 40"/>
    <property type="match status" value="1"/>
</dbReference>
<feature type="domain" description="Chaperone DnaJ C-terminal" evidence="3">
    <location>
        <begin position="124"/>
        <end position="282"/>
    </location>
</feature>
<dbReference type="InterPro" id="IPR002939">
    <property type="entry name" value="DnaJ_C"/>
</dbReference>
<proteinExistence type="predicted"/>
<accession>A0A6A1W855</accession>
<dbReference type="PANTHER" id="PTHR24078">
    <property type="entry name" value="DNAJ HOMOLOG SUBFAMILY C MEMBER"/>
    <property type="match status" value="1"/>
</dbReference>
<dbReference type="Gene3D" id="2.60.260.20">
    <property type="entry name" value="Urease metallochaperone UreE, N-terminal domain"/>
    <property type="match status" value="2"/>
</dbReference>
<feature type="compositionally biased region" description="Polar residues" evidence="2">
    <location>
        <begin position="72"/>
        <end position="117"/>
    </location>
</feature>
<evidence type="ECO:0000313" key="5">
    <source>
        <dbReference type="Proteomes" id="UP000516437"/>
    </source>
</evidence>
<reference evidence="4 5" key="1">
    <citation type="journal article" date="2019" name="Plant Biotechnol. J.">
        <title>The red bayberry genome and genetic basis of sex determination.</title>
        <authorList>
            <person name="Jia H.M."/>
            <person name="Jia H.J."/>
            <person name="Cai Q.L."/>
            <person name="Wang Y."/>
            <person name="Zhao H.B."/>
            <person name="Yang W.F."/>
            <person name="Wang G.Y."/>
            <person name="Li Y.H."/>
            <person name="Zhan D.L."/>
            <person name="Shen Y.T."/>
            <person name="Niu Q.F."/>
            <person name="Chang L."/>
            <person name="Qiu J."/>
            <person name="Zhao L."/>
            <person name="Xie H.B."/>
            <person name="Fu W.Y."/>
            <person name="Jin J."/>
            <person name="Li X.W."/>
            <person name="Jiao Y."/>
            <person name="Zhou C.C."/>
            <person name="Tu T."/>
            <person name="Chai C.Y."/>
            <person name="Gao J.L."/>
            <person name="Fan L.J."/>
            <person name="van de Weg E."/>
            <person name="Wang J.Y."/>
            <person name="Gao Z.S."/>
        </authorList>
    </citation>
    <scope>NUCLEOTIDE SEQUENCE [LARGE SCALE GENOMIC DNA]</scope>
    <source>
        <tissue evidence="4">Leaves</tissue>
    </source>
</reference>
<keyword evidence="5" id="KW-1185">Reference proteome</keyword>
<organism evidence="4 5">
    <name type="scientific">Morella rubra</name>
    <name type="common">Chinese bayberry</name>
    <dbReference type="NCBI Taxonomy" id="262757"/>
    <lineage>
        <taxon>Eukaryota</taxon>
        <taxon>Viridiplantae</taxon>
        <taxon>Streptophyta</taxon>
        <taxon>Embryophyta</taxon>
        <taxon>Tracheophyta</taxon>
        <taxon>Spermatophyta</taxon>
        <taxon>Magnoliopsida</taxon>
        <taxon>eudicotyledons</taxon>
        <taxon>Gunneridae</taxon>
        <taxon>Pentapetalae</taxon>
        <taxon>rosids</taxon>
        <taxon>fabids</taxon>
        <taxon>Fagales</taxon>
        <taxon>Myricaceae</taxon>
        <taxon>Morella</taxon>
    </lineage>
</organism>
<dbReference type="OrthoDB" id="550424at2759"/>